<dbReference type="FunFam" id="3.10.20.30:FF:000002">
    <property type="entry name" value="GTP pyrophosphokinase (RelA/SpoT)"/>
    <property type="match status" value="1"/>
</dbReference>
<keyword evidence="7" id="KW-0175">Coiled coil</keyword>
<dbReference type="Pfam" id="PF13328">
    <property type="entry name" value="HD_4"/>
    <property type="match status" value="1"/>
</dbReference>
<dbReference type="SUPFAM" id="SSF55021">
    <property type="entry name" value="ACT-like"/>
    <property type="match status" value="1"/>
</dbReference>
<gene>
    <name evidence="12" type="ORF">GTHE00462_LOCUS5846</name>
</gene>
<protein>
    <recommendedName>
        <fullName evidence="4">Putative GTP diphosphokinase RSH1, chloroplastic</fullName>
        <ecNumber evidence="2">2.7.6.5</ecNumber>
    </recommendedName>
    <alternativeName>
        <fullName evidence="5">RelA/SpoT homolog 1</fullName>
    </alternativeName>
    <alternativeName>
        <fullName evidence="6">ppGpp synthetase RSH1</fullName>
    </alternativeName>
</protein>
<evidence type="ECO:0000256" key="8">
    <source>
        <dbReference type="SAM" id="SignalP"/>
    </source>
</evidence>
<reference evidence="12" key="1">
    <citation type="submission" date="2021-01" db="EMBL/GenBank/DDBJ databases">
        <authorList>
            <person name="Corre E."/>
            <person name="Pelletier E."/>
            <person name="Niang G."/>
            <person name="Scheremetjew M."/>
            <person name="Finn R."/>
            <person name="Kale V."/>
            <person name="Holt S."/>
            <person name="Cochrane G."/>
            <person name="Meng A."/>
            <person name="Brown T."/>
            <person name="Cohen L."/>
        </authorList>
    </citation>
    <scope>NUCLEOTIDE SEQUENCE</scope>
    <source>
        <strain evidence="12">CCMP 2712</strain>
    </source>
</reference>
<dbReference type="AlphaFoldDB" id="A0A7S4N4C9"/>
<accession>A0A7S4N4C9</accession>
<dbReference type="FunFam" id="3.30.460.10:FF:000001">
    <property type="entry name" value="GTP pyrophosphokinase RelA"/>
    <property type="match status" value="1"/>
</dbReference>
<evidence type="ECO:0000256" key="3">
    <source>
        <dbReference type="ARBA" id="ARBA00025704"/>
    </source>
</evidence>
<evidence type="ECO:0000313" key="12">
    <source>
        <dbReference type="EMBL" id="CAE2264238.1"/>
    </source>
</evidence>
<comment type="similarity">
    <text evidence="1">Belongs to the RelA/SpoT family.</text>
</comment>
<feature type="domain" description="ACT" evidence="9">
    <location>
        <begin position="774"/>
        <end position="848"/>
    </location>
</feature>
<dbReference type="InterPro" id="IPR007685">
    <property type="entry name" value="RelA_SpoT"/>
</dbReference>
<dbReference type="EC" id="2.7.6.5" evidence="2"/>
<dbReference type="Pfam" id="PF04607">
    <property type="entry name" value="RelA_SpoT"/>
    <property type="match status" value="1"/>
</dbReference>
<sequence>MRHTFPERGGWGLLTLLLTLTLTGSSSDVPPSQLHPPSACWIRTVSLGSVRGRSMKVCNVPVRHAREERCRRLVMQMGEKELVAANSTSVPCMPPLPTAASKPSRKKGSEVLMTLDELLAKVRSYCTSPDEEMISKAFYFAQRMHEGQLRRSGEPYFIHPVGVASIIADMKLDSASIVTGLLHDTVEDTSASLELIQQEFGSEVAQLVDGVTKIGKIQFTSKEEQQAENFRKMIVAMARDIRVILVKLADRTHNVRTLKFVPAQKQKEVARETLDLYAPLAHRLGIFWMKTELEDTSLRYLEPEVYEELKMMVAAKKEERQAYTNEVMEILEKSLVDQGLTNVVVTGRAKHFYSIYQKMRSRRLKHVSEVQDLIAFRILTDDLSQCYQALGIVHSMWKPVPGRFKDYIALPKPNMYRSLHTTVIGPGGQRIEVQIRTSEMHRVAEEGIAAHWMYKGESKGVEEARRFAWLRQLVEWVQQLNDPQEFLHSVKEDLFEKEVFVFSPKGDLYALPKGSSIIDFAYRVHSELGNHCIGAKVNGRMVPLKHQVSNGDTVEVLTSPGQSPHKDWLGIARTSKAQARIRAWIKSQQREKSVALGRQLLERQLRRYLDQNGYNGQKRISTREYQEKLDYVLAAFNLPSEEQLLAALGYGQITVDSFIQVFFEPGKEADEEKGAREDEKARKLIEEGAQTKKVDSGKASWGAPVLVGGERNLLISFCRECNALYGEEIKGIITRGRGIKVHRSSCELLLESDVQRHIDVSWDQEAQPTQRPVEIEVECEDSPGMLASMSRAISHASVNIASVVLKKLPAGYGVARFEVMVATQKDLDRVFTKLQGTKGVLHVARSGANARKSKRRRLRSSIVPPNLMSDE</sequence>
<dbReference type="InterPro" id="IPR045865">
    <property type="entry name" value="ACT-like_dom_sf"/>
</dbReference>
<proteinExistence type="inferred from homology"/>
<dbReference type="InterPro" id="IPR006674">
    <property type="entry name" value="HD_domain"/>
</dbReference>
<dbReference type="Pfam" id="PF02824">
    <property type="entry name" value="TGS"/>
    <property type="match status" value="1"/>
</dbReference>
<dbReference type="EMBL" id="HBKN01007334">
    <property type="protein sequence ID" value="CAE2264238.1"/>
    <property type="molecule type" value="Transcribed_RNA"/>
</dbReference>
<dbReference type="InterPro" id="IPR033655">
    <property type="entry name" value="TGS_RelA/SpoT"/>
</dbReference>
<dbReference type="InterPro" id="IPR004095">
    <property type="entry name" value="TGS"/>
</dbReference>
<dbReference type="Gene3D" id="3.10.20.30">
    <property type="match status" value="1"/>
</dbReference>
<dbReference type="PROSITE" id="PS51831">
    <property type="entry name" value="HD"/>
    <property type="match status" value="1"/>
</dbReference>
<dbReference type="SUPFAM" id="SSF81271">
    <property type="entry name" value="TGS-like"/>
    <property type="match status" value="1"/>
</dbReference>
<evidence type="ECO:0000256" key="4">
    <source>
        <dbReference type="ARBA" id="ARBA00070102"/>
    </source>
</evidence>
<dbReference type="CDD" id="cd00077">
    <property type="entry name" value="HDc"/>
    <property type="match status" value="1"/>
</dbReference>
<evidence type="ECO:0000256" key="2">
    <source>
        <dbReference type="ARBA" id="ARBA00013251"/>
    </source>
</evidence>
<dbReference type="SMART" id="SM00954">
    <property type="entry name" value="RelA_SpoT"/>
    <property type="match status" value="1"/>
</dbReference>
<dbReference type="InterPro" id="IPR003607">
    <property type="entry name" value="HD/PDEase_dom"/>
</dbReference>
<feature type="signal peptide" evidence="8">
    <location>
        <begin position="1"/>
        <end position="27"/>
    </location>
</feature>
<dbReference type="GO" id="GO:0005886">
    <property type="term" value="C:plasma membrane"/>
    <property type="evidence" value="ECO:0007669"/>
    <property type="project" value="TreeGrafter"/>
</dbReference>
<evidence type="ECO:0000259" key="10">
    <source>
        <dbReference type="PROSITE" id="PS51831"/>
    </source>
</evidence>
<dbReference type="InterPro" id="IPR012675">
    <property type="entry name" value="Beta-grasp_dom_sf"/>
</dbReference>
<keyword evidence="8" id="KW-0732">Signal</keyword>
<name>A0A7S4N4C9_GUITH</name>
<dbReference type="FunFam" id="1.10.3210.10:FF:000001">
    <property type="entry name" value="GTP pyrophosphokinase RelA"/>
    <property type="match status" value="1"/>
</dbReference>
<dbReference type="GO" id="GO:0008728">
    <property type="term" value="F:GTP diphosphokinase activity"/>
    <property type="evidence" value="ECO:0007669"/>
    <property type="project" value="UniProtKB-EC"/>
</dbReference>
<evidence type="ECO:0000256" key="5">
    <source>
        <dbReference type="ARBA" id="ARBA00075768"/>
    </source>
</evidence>
<dbReference type="InterPro" id="IPR004811">
    <property type="entry name" value="RelA/Spo_fam"/>
</dbReference>
<dbReference type="PANTHER" id="PTHR21262:SF31">
    <property type="entry name" value="GTP PYROPHOSPHOKINASE"/>
    <property type="match status" value="1"/>
</dbReference>
<evidence type="ECO:0000256" key="1">
    <source>
        <dbReference type="ARBA" id="ARBA00007476"/>
    </source>
</evidence>
<evidence type="ECO:0000256" key="6">
    <source>
        <dbReference type="ARBA" id="ARBA00082153"/>
    </source>
</evidence>
<dbReference type="PANTHER" id="PTHR21262">
    <property type="entry name" value="GUANOSINE-3',5'-BIS DIPHOSPHATE 3'-PYROPHOSPHOHYDROLASE"/>
    <property type="match status" value="1"/>
</dbReference>
<dbReference type="PROSITE" id="PS51671">
    <property type="entry name" value="ACT"/>
    <property type="match status" value="1"/>
</dbReference>
<dbReference type="Pfam" id="PF19296">
    <property type="entry name" value="RelA_AH_RIS"/>
    <property type="match status" value="1"/>
</dbReference>
<dbReference type="InterPro" id="IPR045600">
    <property type="entry name" value="RelA/SpoT_AH_RIS"/>
</dbReference>
<dbReference type="Gene3D" id="3.30.70.260">
    <property type="match status" value="1"/>
</dbReference>
<dbReference type="Gene3D" id="1.10.3210.10">
    <property type="entry name" value="Hypothetical protein af1432"/>
    <property type="match status" value="1"/>
</dbReference>
<dbReference type="SMART" id="SM00471">
    <property type="entry name" value="HDc"/>
    <property type="match status" value="1"/>
</dbReference>
<evidence type="ECO:0000259" key="11">
    <source>
        <dbReference type="PROSITE" id="PS51880"/>
    </source>
</evidence>
<dbReference type="Gene3D" id="3.30.460.10">
    <property type="entry name" value="Beta Polymerase, domain 2"/>
    <property type="match status" value="1"/>
</dbReference>
<dbReference type="SUPFAM" id="SSF109604">
    <property type="entry name" value="HD-domain/PDEase-like"/>
    <property type="match status" value="1"/>
</dbReference>
<dbReference type="CDD" id="cd04876">
    <property type="entry name" value="ACT_RelA-SpoT"/>
    <property type="match status" value="1"/>
</dbReference>
<dbReference type="PROSITE" id="PS51880">
    <property type="entry name" value="TGS"/>
    <property type="match status" value="1"/>
</dbReference>
<dbReference type="NCBIfam" id="TIGR00691">
    <property type="entry name" value="spoT_relA"/>
    <property type="match status" value="1"/>
</dbReference>
<dbReference type="CDD" id="cd05399">
    <property type="entry name" value="NT_Rel-Spo_like"/>
    <property type="match status" value="1"/>
</dbReference>
<dbReference type="InterPro" id="IPR043519">
    <property type="entry name" value="NT_sf"/>
</dbReference>
<feature type="chain" id="PRO_5030557061" description="Putative GTP diphosphokinase RSH1, chloroplastic" evidence="8">
    <location>
        <begin position="28"/>
        <end position="871"/>
    </location>
</feature>
<dbReference type="Pfam" id="PF13291">
    <property type="entry name" value="ACT_4"/>
    <property type="match status" value="1"/>
</dbReference>
<evidence type="ECO:0000259" key="9">
    <source>
        <dbReference type="PROSITE" id="PS51671"/>
    </source>
</evidence>
<feature type="domain" description="HD" evidence="10">
    <location>
        <begin position="156"/>
        <end position="255"/>
    </location>
</feature>
<dbReference type="GO" id="GO:0015969">
    <property type="term" value="P:guanosine tetraphosphate metabolic process"/>
    <property type="evidence" value="ECO:0007669"/>
    <property type="project" value="InterPro"/>
</dbReference>
<dbReference type="SUPFAM" id="SSF81301">
    <property type="entry name" value="Nucleotidyltransferase"/>
    <property type="match status" value="1"/>
</dbReference>
<feature type="coiled-coil region" evidence="7">
    <location>
        <begin position="306"/>
        <end position="333"/>
    </location>
</feature>
<comment type="pathway">
    <text evidence="3">Purine metabolism.</text>
</comment>
<organism evidence="12">
    <name type="scientific">Guillardia theta</name>
    <name type="common">Cryptophyte</name>
    <name type="synonym">Cryptomonas phi</name>
    <dbReference type="NCBI Taxonomy" id="55529"/>
    <lineage>
        <taxon>Eukaryota</taxon>
        <taxon>Cryptophyceae</taxon>
        <taxon>Pyrenomonadales</taxon>
        <taxon>Geminigeraceae</taxon>
        <taxon>Guillardia</taxon>
    </lineage>
</organism>
<dbReference type="InterPro" id="IPR012676">
    <property type="entry name" value="TGS-like"/>
</dbReference>
<dbReference type="InterPro" id="IPR002912">
    <property type="entry name" value="ACT_dom"/>
</dbReference>
<evidence type="ECO:0000256" key="7">
    <source>
        <dbReference type="SAM" id="Coils"/>
    </source>
</evidence>
<feature type="domain" description="TGS" evidence="11">
    <location>
        <begin position="495"/>
        <end position="558"/>
    </location>
</feature>
<dbReference type="CDD" id="cd01668">
    <property type="entry name" value="TGS_RSH"/>
    <property type="match status" value="1"/>
</dbReference>